<protein>
    <submittedName>
        <fullName evidence="1">Uncharacterized protein</fullName>
    </submittedName>
</protein>
<reference evidence="1" key="1">
    <citation type="submission" date="2010-04" db="EMBL/GenBank/DDBJ databases">
        <authorList>
            <person name="Reid K.E."/>
            <person name="Liao N."/>
            <person name="Chan S."/>
            <person name="Docking R."/>
            <person name="Taylor G."/>
            <person name="Moore R."/>
            <person name="Mayo M."/>
            <person name="Munro S."/>
            <person name="King J."/>
            <person name="Yanchuk A."/>
            <person name="Holt R."/>
            <person name="Jones S."/>
            <person name="Marra M."/>
            <person name="Ritland C.E."/>
            <person name="Ritland K."/>
            <person name="Bohlmann J."/>
        </authorList>
    </citation>
    <scope>NUCLEOTIDE SEQUENCE</scope>
    <source>
        <tissue evidence="1">Buds collected with no treatment. Collection October 2007</tissue>
    </source>
</reference>
<dbReference type="EMBL" id="BT122399">
    <property type="protein sequence ID" value="ADE75781.1"/>
    <property type="molecule type" value="mRNA"/>
</dbReference>
<evidence type="ECO:0000313" key="1">
    <source>
        <dbReference type="EMBL" id="ADE75781.1"/>
    </source>
</evidence>
<name>D5A8B2_PICSI</name>
<sequence length="74" mass="8727">MIFIFKMDVCEIYVLFVFYRLVFQGSKKMICEVQYYQHIAGFTLHVKLSQAVFLAVIKYHHSCGLFSSQTTEHI</sequence>
<accession>D5A8B2</accession>
<proteinExistence type="evidence at transcript level"/>
<organism evidence="1">
    <name type="scientific">Picea sitchensis</name>
    <name type="common">Sitka spruce</name>
    <name type="synonym">Pinus sitchensis</name>
    <dbReference type="NCBI Taxonomy" id="3332"/>
    <lineage>
        <taxon>Eukaryota</taxon>
        <taxon>Viridiplantae</taxon>
        <taxon>Streptophyta</taxon>
        <taxon>Embryophyta</taxon>
        <taxon>Tracheophyta</taxon>
        <taxon>Spermatophyta</taxon>
        <taxon>Pinopsida</taxon>
        <taxon>Pinidae</taxon>
        <taxon>Conifers I</taxon>
        <taxon>Pinales</taxon>
        <taxon>Pinaceae</taxon>
        <taxon>Picea</taxon>
    </lineage>
</organism>
<dbReference type="AlphaFoldDB" id="D5A8B2"/>